<dbReference type="Pfam" id="PF01656">
    <property type="entry name" value="CbiA"/>
    <property type="match status" value="1"/>
</dbReference>
<accession>A0A060A0Q8</accession>
<feature type="domain" description="CobQ/CobB/MinD/ParA nucleotide binding" evidence="1">
    <location>
        <begin position="10"/>
        <end position="181"/>
    </location>
</feature>
<protein>
    <submittedName>
        <fullName evidence="2">Putative partition-related protein</fullName>
    </submittedName>
</protein>
<dbReference type="eggNOG" id="COG1192">
    <property type="taxonomic scope" value="Bacteria"/>
</dbReference>
<reference evidence="2 3" key="1">
    <citation type="journal article" date="2009" name="J. Bacteriol.">
        <title>Draft genome sequence of the extremely acidophilic bacterium Acidithiobacillus caldus ATCC 51756 reveals metabolic versatility in the genus Acidithiobacillus.</title>
        <authorList>
            <person name="Valdes J."/>
            <person name="Quatrini R."/>
            <person name="Hallberg K."/>
            <person name="Dopson M."/>
            <person name="Valenzuela P.D."/>
            <person name="Holmes D.S."/>
        </authorList>
    </citation>
    <scope>NUCLEOTIDE SEQUENCE [LARGE SCALE GENOMIC DNA]</scope>
    <source>
        <strain evidence="3">ATCC 51756 / DSM 8584 / KU</strain>
    </source>
</reference>
<dbReference type="SUPFAM" id="SSF52540">
    <property type="entry name" value="P-loop containing nucleoside triphosphate hydrolases"/>
    <property type="match status" value="1"/>
</dbReference>
<gene>
    <name evidence="2" type="ORF">Acaty_c1974</name>
</gene>
<dbReference type="Proteomes" id="UP000005522">
    <property type="component" value="Chromosome"/>
</dbReference>
<dbReference type="CDD" id="cd02042">
    <property type="entry name" value="ParAB_family"/>
    <property type="match status" value="1"/>
</dbReference>
<dbReference type="EMBL" id="CP005986">
    <property type="protein sequence ID" value="AIA55831.1"/>
    <property type="molecule type" value="Genomic_DNA"/>
</dbReference>
<evidence type="ECO:0000259" key="1">
    <source>
        <dbReference type="Pfam" id="PF01656"/>
    </source>
</evidence>
<dbReference type="PANTHER" id="PTHR13696:SF96">
    <property type="entry name" value="COBQ_COBB_MIND_PARA NUCLEOTIDE BINDING DOMAIN-CONTAINING PROTEIN"/>
    <property type="match status" value="1"/>
</dbReference>
<dbReference type="PIRSF" id="PIRSF009320">
    <property type="entry name" value="Nuc_binding_HP_1000"/>
    <property type="match status" value="1"/>
</dbReference>
<dbReference type="RefSeq" id="WP_004873135.1">
    <property type="nucleotide sequence ID" value="NZ_CP005986.1"/>
</dbReference>
<proteinExistence type="predicted"/>
<sequence length="215" mass="23844">MAEAEQHSVLVLNSKGGAGKTTVATNLASLLALRASVLLADLDPQGSSSHWWRRRPPQLPAISLVSDPQRKFRDYPPAQWFILDAPAGLKRSRLEEMLDEVSTLLVPITASAFDMDASLVFLERLQEIKRFRKGRVRIGIVANRVHQGTRAKQALEAFLRDLDLPVIAFLRDSQIYVHAAAAGVGIADLRASETRSELPQWTRVLQFLGEVDRGT</sequence>
<name>A0A060A0Q8_ACICK</name>
<dbReference type="PANTHER" id="PTHR13696">
    <property type="entry name" value="P-LOOP CONTAINING NUCLEOSIDE TRIPHOSPHATE HYDROLASE"/>
    <property type="match status" value="1"/>
</dbReference>
<dbReference type="HOGENOM" id="CLU_037612_5_0_6"/>
<evidence type="ECO:0000313" key="3">
    <source>
        <dbReference type="Proteomes" id="UP000005522"/>
    </source>
</evidence>
<dbReference type="AlphaFoldDB" id="A0A060A0Q8"/>
<dbReference type="Gene3D" id="3.40.50.300">
    <property type="entry name" value="P-loop containing nucleotide triphosphate hydrolases"/>
    <property type="match status" value="1"/>
</dbReference>
<evidence type="ECO:0000313" key="2">
    <source>
        <dbReference type="EMBL" id="AIA55831.1"/>
    </source>
</evidence>
<dbReference type="GeneID" id="92932062"/>
<dbReference type="KEGG" id="acz:Acaty_c1974"/>
<dbReference type="InterPro" id="IPR002586">
    <property type="entry name" value="CobQ/CobB/MinD/ParA_Nub-bd_dom"/>
</dbReference>
<dbReference type="InterPro" id="IPR050678">
    <property type="entry name" value="DNA_Partitioning_ATPase"/>
</dbReference>
<organism evidence="2 3">
    <name type="scientific">Acidithiobacillus caldus (strain ATCC 51756 / DSM 8584 / KU)</name>
    <dbReference type="NCBI Taxonomy" id="637389"/>
    <lineage>
        <taxon>Bacteria</taxon>
        <taxon>Pseudomonadati</taxon>
        <taxon>Pseudomonadota</taxon>
        <taxon>Acidithiobacillia</taxon>
        <taxon>Acidithiobacillales</taxon>
        <taxon>Acidithiobacillaceae</taxon>
        <taxon>Acidithiobacillus</taxon>
    </lineage>
</organism>
<dbReference type="InterPro" id="IPR027417">
    <property type="entry name" value="P-loop_NTPase"/>
</dbReference>